<dbReference type="InterPro" id="IPR027968">
    <property type="entry name" value="JHY"/>
</dbReference>
<feature type="compositionally biased region" description="Polar residues" evidence="1">
    <location>
        <begin position="340"/>
        <end position="353"/>
    </location>
</feature>
<feature type="compositionally biased region" description="Basic and acidic residues" evidence="1">
    <location>
        <begin position="860"/>
        <end position="871"/>
    </location>
</feature>
<dbReference type="EMBL" id="JAUNZN010000021">
    <property type="protein sequence ID" value="KAK4809532.1"/>
    <property type="molecule type" value="Genomic_DNA"/>
</dbReference>
<dbReference type="AlphaFoldDB" id="A0AAN7MN61"/>
<feature type="region of interest" description="Disordered" evidence="1">
    <location>
        <begin position="780"/>
        <end position="808"/>
    </location>
</feature>
<organism evidence="2 3">
    <name type="scientific">Mycteria americana</name>
    <name type="common">Wood stork</name>
    <dbReference type="NCBI Taxonomy" id="33587"/>
    <lineage>
        <taxon>Eukaryota</taxon>
        <taxon>Metazoa</taxon>
        <taxon>Chordata</taxon>
        <taxon>Craniata</taxon>
        <taxon>Vertebrata</taxon>
        <taxon>Euteleostomi</taxon>
        <taxon>Archelosauria</taxon>
        <taxon>Archosauria</taxon>
        <taxon>Dinosauria</taxon>
        <taxon>Saurischia</taxon>
        <taxon>Theropoda</taxon>
        <taxon>Coelurosauria</taxon>
        <taxon>Aves</taxon>
        <taxon>Neognathae</taxon>
        <taxon>Neoaves</taxon>
        <taxon>Aequornithes</taxon>
        <taxon>Ciconiiformes</taxon>
        <taxon>Ciconiidae</taxon>
        <taxon>Mycteria</taxon>
    </lineage>
</organism>
<dbReference type="Proteomes" id="UP001333110">
    <property type="component" value="Unassembled WGS sequence"/>
</dbReference>
<evidence type="ECO:0000256" key="1">
    <source>
        <dbReference type="SAM" id="MobiDB-lite"/>
    </source>
</evidence>
<accession>A0AAN7MN61</accession>
<evidence type="ECO:0000313" key="2">
    <source>
        <dbReference type="EMBL" id="KAK4809532.1"/>
    </source>
</evidence>
<name>A0AAN7MN61_MYCAM</name>
<feature type="region of interest" description="Disordered" evidence="1">
    <location>
        <begin position="91"/>
        <end position="136"/>
    </location>
</feature>
<feature type="compositionally biased region" description="Basic and acidic residues" evidence="1">
    <location>
        <begin position="725"/>
        <end position="734"/>
    </location>
</feature>
<feature type="compositionally biased region" description="Polar residues" evidence="1">
    <location>
        <begin position="545"/>
        <end position="565"/>
    </location>
</feature>
<proteinExistence type="predicted"/>
<feature type="compositionally biased region" description="Basic and acidic residues" evidence="1">
    <location>
        <begin position="188"/>
        <end position="198"/>
    </location>
</feature>
<dbReference type="GO" id="GO:0035082">
    <property type="term" value="P:axoneme assembly"/>
    <property type="evidence" value="ECO:0007669"/>
    <property type="project" value="TreeGrafter"/>
</dbReference>
<comment type="caution">
    <text evidence="2">The sequence shown here is derived from an EMBL/GenBank/DDBJ whole genome shotgun (WGS) entry which is preliminary data.</text>
</comment>
<protein>
    <recommendedName>
        <fullName evidence="4">Jhy protein homolog</fullName>
    </recommendedName>
</protein>
<keyword evidence="3" id="KW-1185">Reference proteome</keyword>
<feature type="region of interest" description="Disordered" evidence="1">
    <location>
        <begin position="29"/>
        <end position="69"/>
    </location>
</feature>
<feature type="region of interest" description="Disordered" evidence="1">
    <location>
        <begin position="541"/>
        <end position="566"/>
    </location>
</feature>
<gene>
    <name evidence="2" type="ORF">QYF61_015368</name>
</gene>
<dbReference type="Pfam" id="PF15261">
    <property type="entry name" value="JHY"/>
    <property type="match status" value="1"/>
</dbReference>
<evidence type="ECO:0008006" key="4">
    <source>
        <dbReference type="Google" id="ProtNLM"/>
    </source>
</evidence>
<sequence length="871" mass="98786">MNPSRTKYISVSSPHTCNMSKKHFPQSILMQPDFHPANWKGPSVNEGGFASSPHDSQESDSESLVQESQYQLELQQRIRENEELVGLYSDELENDSLEEDSLEEMSLKEQEGAEYDTNRYTNGIQKKDGNGRKQQSVDKYFSLRYNPNWKKTKEVAEFSEAEKAGQLSGESSVDFSQDSFYLHSNGFPEEKNQQEAKSQDSFSEFDTELLSFHEPSAVVSNEPLRLHTKGKETADGCHFKDSPSTYGSAFSLQIQEDRPQRAKTDFVEKNKRTLGLRSEKMNSYLQLHNKKQEVLQEQVTDPKTVREEPVQSVLPFQTVKMEPEDKWYLKAQQLKDHQNKSSQRNKIKSNQSLKGRAFPRNDSQQPPGRPAEPKSWRHRHHQISEFQTAPMQAVEQDYSSALQKWLYPTPSVGPDTNTAANSDTGLNNVPNSRYFVNEDFTTSTYPFHPTLHKFNPAEVISPACSSKENKKYQHDSPNELPHDQQHLYNHVTVQLFARDNSTNGQAHPNQRNISSTFNANFQELVKDQVSLQDCKKHIYADKRPSQSSVHSSPTAPCTTSQITQTMERHHQEITHLTEAQLADRLLFSLLPPIIPQVESGSGVDPENSEGNQVKISRSNSEGYLMQMEKQKQPKVSKKPCSSKAYINLNVKLGGLGPDYEAIKEKKEKLKQQKEYAKQIKEHNMKSIASVQRLPVKPQVISSVSRQKALEYAKKIPRPKTFTARQSDEEVKEGRVLPQTLNGDSLPQIASLETLQNRHEKEKQVQGPRLQKLHFRKPMEKTALRPSPLSKHDNLFPKACPEGPEAAASCHQPGRHCFPAWKELANRACPKCDNAGGQKGEQALCHNSVPQRNRGTSLLKGSHEHGPARGLR</sequence>
<evidence type="ECO:0000313" key="3">
    <source>
        <dbReference type="Proteomes" id="UP001333110"/>
    </source>
</evidence>
<feature type="region of interest" description="Disordered" evidence="1">
    <location>
        <begin position="334"/>
        <end position="380"/>
    </location>
</feature>
<feature type="region of interest" description="Disordered" evidence="1">
    <location>
        <begin position="835"/>
        <end position="871"/>
    </location>
</feature>
<feature type="region of interest" description="Disordered" evidence="1">
    <location>
        <begin position="180"/>
        <end position="205"/>
    </location>
</feature>
<dbReference type="PANTHER" id="PTHR14726:SF1">
    <property type="entry name" value="JHY PROTEIN HOMOLOG"/>
    <property type="match status" value="1"/>
</dbReference>
<feature type="region of interest" description="Disordered" evidence="1">
    <location>
        <begin position="720"/>
        <end position="746"/>
    </location>
</feature>
<reference evidence="2 3" key="1">
    <citation type="journal article" date="2023" name="J. Hered.">
        <title>Chromosome-level genome of the wood stork (Mycteria americana) provides insight into avian chromosome evolution.</title>
        <authorList>
            <person name="Flamio R. Jr."/>
            <person name="Ramstad K.M."/>
        </authorList>
    </citation>
    <scope>NUCLEOTIDE SEQUENCE [LARGE SCALE GENOMIC DNA]</scope>
    <source>
        <strain evidence="2">JAX WOST 10</strain>
    </source>
</reference>
<feature type="compositionally biased region" description="Acidic residues" evidence="1">
    <location>
        <begin position="91"/>
        <end position="103"/>
    </location>
</feature>
<dbReference type="PANTHER" id="PTHR14726">
    <property type="entry name" value="JHY PROTEIN HOMOLOG"/>
    <property type="match status" value="1"/>
</dbReference>